<feature type="region of interest" description="Disordered" evidence="1">
    <location>
        <begin position="1"/>
        <end position="40"/>
    </location>
</feature>
<feature type="compositionally biased region" description="Basic and acidic residues" evidence="1">
    <location>
        <begin position="435"/>
        <end position="444"/>
    </location>
</feature>
<dbReference type="Proteomes" id="UP001150942">
    <property type="component" value="Unassembled WGS sequence"/>
</dbReference>
<keyword evidence="3" id="KW-1185">Reference proteome</keyword>
<feature type="region of interest" description="Disordered" evidence="1">
    <location>
        <begin position="54"/>
        <end position="77"/>
    </location>
</feature>
<evidence type="ECO:0000256" key="1">
    <source>
        <dbReference type="SAM" id="MobiDB-lite"/>
    </source>
</evidence>
<protein>
    <submittedName>
        <fullName evidence="2">Uncharacterized protein</fullName>
    </submittedName>
</protein>
<reference evidence="2" key="2">
    <citation type="journal article" date="2023" name="IMA Fungus">
        <title>Comparative genomic study of the Penicillium genus elucidates a diverse pangenome and 15 lateral gene transfer events.</title>
        <authorList>
            <person name="Petersen C."/>
            <person name="Sorensen T."/>
            <person name="Nielsen M.R."/>
            <person name="Sondergaard T.E."/>
            <person name="Sorensen J.L."/>
            <person name="Fitzpatrick D.A."/>
            <person name="Frisvad J.C."/>
            <person name="Nielsen K.L."/>
        </authorList>
    </citation>
    <scope>NUCLEOTIDE SEQUENCE</scope>
    <source>
        <strain evidence="2">IBT 20477</strain>
    </source>
</reference>
<evidence type="ECO:0000313" key="3">
    <source>
        <dbReference type="Proteomes" id="UP001150942"/>
    </source>
</evidence>
<organism evidence="2 3">
    <name type="scientific">Penicillium cf. viridicatum</name>
    <dbReference type="NCBI Taxonomy" id="2972119"/>
    <lineage>
        <taxon>Eukaryota</taxon>
        <taxon>Fungi</taxon>
        <taxon>Dikarya</taxon>
        <taxon>Ascomycota</taxon>
        <taxon>Pezizomycotina</taxon>
        <taxon>Eurotiomycetes</taxon>
        <taxon>Eurotiomycetidae</taxon>
        <taxon>Eurotiales</taxon>
        <taxon>Aspergillaceae</taxon>
        <taxon>Penicillium</taxon>
    </lineage>
</organism>
<evidence type="ECO:0000313" key="2">
    <source>
        <dbReference type="EMBL" id="KAJ5196016.1"/>
    </source>
</evidence>
<reference evidence="2" key="1">
    <citation type="submission" date="2022-11" db="EMBL/GenBank/DDBJ databases">
        <authorList>
            <person name="Petersen C."/>
        </authorList>
    </citation>
    <scope>NUCLEOTIDE SEQUENCE</scope>
    <source>
        <strain evidence="2">IBT 20477</strain>
    </source>
</reference>
<name>A0A9W9MAL3_9EURO</name>
<accession>A0A9W9MAL3</accession>
<feature type="compositionally biased region" description="Basic and acidic residues" evidence="1">
    <location>
        <begin position="451"/>
        <end position="460"/>
    </location>
</feature>
<sequence length="460" mass="52978">MEQQPELIERSPRLPPRTVTRAADQNLPIHEISGSARGSPALLPISSPLVKLPQIDPDPREHGSRVGTPLPSAPDHTNEVENWHRKYLQQRNELLTEREKANRLEAAERTFSSEAIAWKARCSESEEGLTKEREAHHRTHLRLQQKQQDVQKFIGLLNDANDKLGSAINPNQVRHQLEDTAITLRAKRLQRSIRSFAELFGEIDASDHPNPKFSYSLFKRYLHVSEDALATYIESPPARPKILRPFLWTFLFEEVFDQFFWAPPDIRSALSTLRGLIEPSQEALSDEETELERKQITWRADTTNMVLERLNENTPETRDIQQDFVSAKAQKLAGLLELIVCRDKRTLYDPLVKLLNESLELDLVLSQQVAMWSWEFPKRLPCQFNKEMHTSIHKRQHGQAYEIQLVLAPALMKRGKSSGDGFLNQHVHLKMEVEIDTPRQDSSDSRSFGRKIVDKLRPKS</sequence>
<feature type="region of interest" description="Disordered" evidence="1">
    <location>
        <begin position="435"/>
        <end position="460"/>
    </location>
</feature>
<dbReference type="EMBL" id="JAPQKQ010000005">
    <property type="protein sequence ID" value="KAJ5196016.1"/>
    <property type="molecule type" value="Genomic_DNA"/>
</dbReference>
<proteinExistence type="predicted"/>
<dbReference type="AlphaFoldDB" id="A0A9W9MAL3"/>
<dbReference type="OrthoDB" id="5213630at2759"/>
<gene>
    <name evidence="2" type="ORF">N7449_006495</name>
</gene>
<comment type="caution">
    <text evidence="2">The sequence shown here is derived from an EMBL/GenBank/DDBJ whole genome shotgun (WGS) entry which is preliminary data.</text>
</comment>